<dbReference type="PIRSF" id="PIRSF003113">
    <property type="entry name" value="BolA"/>
    <property type="match status" value="1"/>
</dbReference>
<dbReference type="EMBL" id="JAEUBF010000152">
    <property type="protein sequence ID" value="KAH3680229.1"/>
    <property type="molecule type" value="Genomic_DNA"/>
</dbReference>
<dbReference type="Pfam" id="PF01722">
    <property type="entry name" value="BolA"/>
    <property type="match status" value="1"/>
</dbReference>
<protein>
    <recommendedName>
        <fullName evidence="5">Bola-like protein</fullName>
    </recommendedName>
</protein>
<dbReference type="AlphaFoldDB" id="A0A9P8PZS8"/>
<dbReference type="SUPFAM" id="SSF82657">
    <property type="entry name" value="BolA-like"/>
    <property type="match status" value="1"/>
</dbReference>
<organism evidence="3 4">
    <name type="scientific">Wickerhamomyces mucosus</name>
    <dbReference type="NCBI Taxonomy" id="1378264"/>
    <lineage>
        <taxon>Eukaryota</taxon>
        <taxon>Fungi</taxon>
        <taxon>Dikarya</taxon>
        <taxon>Ascomycota</taxon>
        <taxon>Saccharomycotina</taxon>
        <taxon>Saccharomycetes</taxon>
        <taxon>Phaffomycetales</taxon>
        <taxon>Wickerhamomycetaceae</taxon>
        <taxon>Wickerhamomyces</taxon>
    </lineage>
</organism>
<dbReference type="OrthoDB" id="203381at2759"/>
<evidence type="ECO:0000313" key="3">
    <source>
        <dbReference type="EMBL" id="KAH3680229.1"/>
    </source>
</evidence>
<evidence type="ECO:0000313" key="4">
    <source>
        <dbReference type="Proteomes" id="UP000769528"/>
    </source>
</evidence>
<evidence type="ECO:0008006" key="5">
    <source>
        <dbReference type="Google" id="ProtNLM"/>
    </source>
</evidence>
<dbReference type="InterPro" id="IPR002634">
    <property type="entry name" value="BolA"/>
</dbReference>
<comment type="similarity">
    <text evidence="1 2">Belongs to the BolA/IbaG family.</text>
</comment>
<dbReference type="InterPro" id="IPR052275">
    <property type="entry name" value="Mt_Fe-S_assembly_factor"/>
</dbReference>
<keyword evidence="4" id="KW-1185">Reference proteome</keyword>
<evidence type="ECO:0000256" key="1">
    <source>
        <dbReference type="ARBA" id="ARBA00005578"/>
    </source>
</evidence>
<comment type="caution">
    <text evidence="3">The sequence shown here is derived from an EMBL/GenBank/DDBJ whole genome shotgun (WGS) entry which is preliminary data.</text>
</comment>
<proteinExistence type="inferred from homology"/>
<evidence type="ECO:0000256" key="2">
    <source>
        <dbReference type="RuleBase" id="RU003860"/>
    </source>
</evidence>
<dbReference type="Proteomes" id="UP000769528">
    <property type="component" value="Unassembled WGS sequence"/>
</dbReference>
<dbReference type="PANTHER" id="PTHR46188">
    <property type="entry name" value="BOLA-LIKE PROTEIN 3"/>
    <property type="match status" value="1"/>
</dbReference>
<dbReference type="PANTHER" id="PTHR46188:SF1">
    <property type="entry name" value="BOLA-LIKE PROTEIN 3"/>
    <property type="match status" value="1"/>
</dbReference>
<name>A0A9P8PZS8_9ASCO</name>
<dbReference type="Gene3D" id="3.30.300.90">
    <property type="entry name" value="BolA-like"/>
    <property type="match status" value="1"/>
</dbReference>
<reference evidence="3" key="2">
    <citation type="submission" date="2021-01" db="EMBL/GenBank/DDBJ databases">
        <authorList>
            <person name="Schikora-Tamarit M.A."/>
        </authorList>
    </citation>
    <scope>NUCLEOTIDE SEQUENCE</scope>
    <source>
        <strain evidence="3">CBS6341</strain>
    </source>
</reference>
<gene>
    <name evidence="3" type="ORF">WICMUC_000494</name>
</gene>
<dbReference type="GO" id="GO:0005759">
    <property type="term" value="C:mitochondrial matrix"/>
    <property type="evidence" value="ECO:0007669"/>
    <property type="project" value="TreeGrafter"/>
</dbReference>
<accession>A0A9P8PZS8</accession>
<sequence>MLNRILNQHTLRQTISIRSIRSYSTEILSDYERKIQSLLIKELKPEAIQVQDISGGCGSMFAISVTSNQFKGLSMIKQHKLVNKILEDEIKQWHGLQLVTRAPQNQ</sequence>
<reference evidence="3" key="1">
    <citation type="journal article" date="2021" name="Open Biol.">
        <title>Shared evolutionary footprints suggest mitochondrial oxidative damage underlies multiple complex I losses in fungi.</title>
        <authorList>
            <person name="Schikora-Tamarit M.A."/>
            <person name="Marcet-Houben M."/>
            <person name="Nosek J."/>
            <person name="Gabaldon T."/>
        </authorList>
    </citation>
    <scope>NUCLEOTIDE SEQUENCE</scope>
    <source>
        <strain evidence="3">CBS6341</strain>
    </source>
</reference>
<dbReference type="InterPro" id="IPR036065">
    <property type="entry name" value="BolA-like_sf"/>
</dbReference>